<feature type="region of interest" description="Disordered" evidence="7">
    <location>
        <begin position="178"/>
        <end position="211"/>
    </location>
</feature>
<feature type="transmembrane region" description="Helical" evidence="8">
    <location>
        <begin position="472"/>
        <end position="491"/>
    </location>
</feature>
<evidence type="ECO:0000256" key="5">
    <source>
        <dbReference type="ARBA" id="ARBA00023180"/>
    </source>
</evidence>
<dbReference type="RefSeq" id="XP_070142694.1">
    <property type="nucleotide sequence ID" value="XM_070286593.1"/>
</dbReference>
<dbReference type="SUPFAM" id="SSF82866">
    <property type="entry name" value="Multidrug efflux transporter AcrB transmembrane domain"/>
    <property type="match status" value="2"/>
</dbReference>
<reference evidence="11" key="1">
    <citation type="submission" date="2025-08" db="UniProtKB">
        <authorList>
            <consortium name="RefSeq"/>
        </authorList>
    </citation>
    <scope>IDENTIFICATION</scope>
    <source>
        <strain evidence="11">14028-0561.14</strain>
        <tissue evidence="11">Whole fly</tissue>
    </source>
</reference>
<keyword evidence="2 8" id="KW-0812">Transmembrane</keyword>
<feature type="transmembrane region" description="Helical" evidence="8">
    <location>
        <begin position="601"/>
        <end position="624"/>
    </location>
</feature>
<evidence type="ECO:0000256" key="2">
    <source>
        <dbReference type="ARBA" id="ARBA00022692"/>
    </source>
</evidence>
<feature type="transmembrane region" description="Helical" evidence="8">
    <location>
        <begin position="969"/>
        <end position="988"/>
    </location>
</feature>
<evidence type="ECO:0000313" key="10">
    <source>
        <dbReference type="Proteomes" id="UP001652661"/>
    </source>
</evidence>
<feature type="compositionally biased region" description="Basic residues" evidence="7">
    <location>
        <begin position="104"/>
        <end position="124"/>
    </location>
</feature>
<keyword evidence="3 8" id="KW-1133">Transmembrane helix</keyword>
<dbReference type="GeneID" id="108070685"/>
<organism evidence="10 11">
    <name type="scientific">Drosophila kikkawai</name>
    <name type="common">Fruit fly</name>
    <dbReference type="NCBI Taxonomy" id="30033"/>
    <lineage>
        <taxon>Eukaryota</taxon>
        <taxon>Metazoa</taxon>
        <taxon>Ecdysozoa</taxon>
        <taxon>Arthropoda</taxon>
        <taxon>Hexapoda</taxon>
        <taxon>Insecta</taxon>
        <taxon>Pterygota</taxon>
        <taxon>Neoptera</taxon>
        <taxon>Endopterygota</taxon>
        <taxon>Diptera</taxon>
        <taxon>Brachycera</taxon>
        <taxon>Muscomorpha</taxon>
        <taxon>Ephydroidea</taxon>
        <taxon>Drosophilidae</taxon>
        <taxon>Drosophila</taxon>
        <taxon>Sophophora</taxon>
    </lineage>
</organism>
<evidence type="ECO:0000256" key="4">
    <source>
        <dbReference type="ARBA" id="ARBA00023136"/>
    </source>
</evidence>
<dbReference type="PANTHER" id="PTHR45951">
    <property type="entry name" value="PROTEIN DISPATCHED-RELATED"/>
    <property type="match status" value="1"/>
</dbReference>
<accession>A0ABM4GJ06</accession>
<keyword evidence="4 8" id="KW-0472">Membrane</keyword>
<gene>
    <name evidence="11" type="primary">disp</name>
</gene>
<evidence type="ECO:0000256" key="3">
    <source>
        <dbReference type="ARBA" id="ARBA00022989"/>
    </source>
</evidence>
<feature type="transmembrane region" description="Helical" evidence="8">
    <location>
        <begin position="670"/>
        <end position="691"/>
    </location>
</feature>
<dbReference type="InterPro" id="IPR003392">
    <property type="entry name" value="PTHD_SSD"/>
</dbReference>
<feature type="transmembrane region" description="Helical" evidence="8">
    <location>
        <begin position="447"/>
        <end position="465"/>
    </location>
</feature>
<proteinExistence type="inferred from homology"/>
<sequence>MLCFDSEKMNWYYHVLARRPYLVVVSIAVYCVACIIVALILNKLPDFSDPTLGFETRGTKIGKRLTSWYNLRQETDHHGVLFSNPSDLWEKRRVEQGLGETRQHPNHKRHRNKQRNRGKNKRRKEQNQSNHEHHDVVTQKMMQLKKRLKATSAPVTDLDRDTWMGDSGVFRDYEITNDNASSSSLEPTRRSEPIEYGHNTTSVDEEEHRERVQTKKSTWRLLKQAATLPTDSWVDAHYRQPIEGFFCDSSPRKEYSHFVVHRIGPNATDSLFDLNGLLAMCQLQDQITEVPSYRAFCELTTECCRPWSLPNYAAMLANKSSCFDLTVEDVTSLQTLLTGCYEYFHDLKMDNHCNEIPHCRAPEECKRHNIVFNVLNFLTDFTFMKSNDSNVYLKYAMIFVPVAQSNRVLPLFHEWEDVTLSNELVEVIAMDLGLENELFNELLMTDVWLVSLGGAFVMASVWLYTGSAFITCMSCIAICFSLGLAYFFYAIVFEFEFFPYMNLLAVVVIIGIGADDVFLFLKIWQCVLAERFSNRCTLSSQAQSALPTPLEHSDHTESLENIMALTMRHAAASMFVTSLTTAGAFYASYSSSITAIKCFGIFAGTVVVTNYVLMITWLPASVSIMERLFASRMSCRRPIAQKLIHASKKSINRFCQLFEECVTHSILNYAYLWLLVFGALGASSAVIVFWYPGLQLPEKSHFQLFVARHPFEMYSSLKQQFWFEKTLQAYENFKMPMHFVWGIRAVDDGDYTNPNSYGSLHYDNNFNISSKTAQLWILDFCQSVRQQPFYKETLGLLLPNCFIENLIDFMKRRCIDDMDITRKDRSPCCDAEFPFDPHIFEYCLPQSVANMYDTTFFRPGVAGPKFADFSSRTPSEDYSGMIGGNESAEYTNYSSSATPTPLLVKALVIEFESNVAYSTIYVNVKDFFESVETWFQQQLATAPTELRGGWFISDLKFYNVQDTLSHDTLIAICLAMAASLIVLLCFTVNILISIYAVLTVSLSIFNTVAVLILLGWQLNILESIAVSTAIGLAVDFSLHYGIHYRMSPVKDRLAATQFVLSRIIGPTVMAATTTGLAGGIMMASNILPYIQIGVFLVVVMIVSWFYATFFLMSLLRVAGPQHGFLELKWPLISSHRNSAGSKFYERKPSQVIASEQLLTPTSSAIVELANSETHELESLNSNSLIKTISGTEGAHALSSLPRDYEHSFQTLGGSGGCKYQTYPSTSNVLFSKDFRRLRNMLLVFGYCPLDDRSGKVNTICKLKQLAEVLLGDCTMTVLLVFSQKKTFQRWLRTQNCNQNYIYTLVFIRC</sequence>
<dbReference type="Pfam" id="PF02460">
    <property type="entry name" value="Patched"/>
    <property type="match status" value="1"/>
</dbReference>
<keyword evidence="5" id="KW-0325">Glycoprotein</keyword>
<feature type="domain" description="SSD" evidence="9">
    <location>
        <begin position="467"/>
        <end position="624"/>
    </location>
</feature>
<comment type="similarity">
    <text evidence="6">Belongs to the dispatched family.</text>
</comment>
<protein>
    <submittedName>
        <fullName evidence="11">Protein dispatched</fullName>
    </submittedName>
</protein>
<evidence type="ECO:0000256" key="7">
    <source>
        <dbReference type="SAM" id="MobiDB-lite"/>
    </source>
</evidence>
<dbReference type="PANTHER" id="PTHR45951:SF3">
    <property type="entry name" value="PROTEIN DISPATCHED"/>
    <property type="match status" value="1"/>
</dbReference>
<feature type="transmembrane region" description="Helical" evidence="8">
    <location>
        <begin position="1089"/>
        <end position="1115"/>
    </location>
</feature>
<dbReference type="InterPro" id="IPR000731">
    <property type="entry name" value="SSD"/>
</dbReference>
<evidence type="ECO:0000256" key="8">
    <source>
        <dbReference type="SAM" id="Phobius"/>
    </source>
</evidence>
<evidence type="ECO:0000256" key="1">
    <source>
        <dbReference type="ARBA" id="ARBA00004141"/>
    </source>
</evidence>
<name>A0ABM4GJ06_DROKI</name>
<feature type="transmembrane region" description="Helical" evidence="8">
    <location>
        <begin position="1063"/>
        <end position="1083"/>
    </location>
</feature>
<comment type="subcellular location">
    <subcellularLocation>
        <location evidence="1">Membrane</location>
        <topology evidence="1">Multi-pass membrane protein</topology>
    </subcellularLocation>
</comment>
<dbReference type="Gene3D" id="1.20.1640.10">
    <property type="entry name" value="Multidrug efflux transporter AcrB transmembrane domain"/>
    <property type="match status" value="2"/>
</dbReference>
<feature type="transmembrane region" description="Helical" evidence="8">
    <location>
        <begin position="497"/>
        <end position="521"/>
    </location>
</feature>
<feature type="transmembrane region" description="Helical" evidence="8">
    <location>
        <begin position="21"/>
        <end position="41"/>
    </location>
</feature>
<dbReference type="Proteomes" id="UP001652661">
    <property type="component" value="Chromosome 3R"/>
</dbReference>
<feature type="transmembrane region" description="Helical" evidence="8">
    <location>
        <begin position="995"/>
        <end position="1018"/>
    </location>
</feature>
<dbReference type="PROSITE" id="PS50156">
    <property type="entry name" value="SSD"/>
    <property type="match status" value="1"/>
</dbReference>
<evidence type="ECO:0000313" key="11">
    <source>
        <dbReference type="RefSeq" id="XP_070142694.1"/>
    </source>
</evidence>
<evidence type="ECO:0000259" key="9">
    <source>
        <dbReference type="PROSITE" id="PS50156"/>
    </source>
</evidence>
<feature type="transmembrane region" description="Helical" evidence="8">
    <location>
        <begin position="1024"/>
        <end position="1042"/>
    </location>
</feature>
<keyword evidence="10" id="KW-1185">Reference proteome</keyword>
<evidence type="ECO:0000256" key="6">
    <source>
        <dbReference type="ARBA" id="ARBA00038046"/>
    </source>
</evidence>
<feature type="region of interest" description="Disordered" evidence="7">
    <location>
        <begin position="97"/>
        <end position="154"/>
    </location>
</feature>
<dbReference type="InterPro" id="IPR052081">
    <property type="entry name" value="Dispatched_Hh_regulator"/>
</dbReference>